<keyword evidence="1" id="KW-0805">Transcription regulation</keyword>
<dbReference type="NCBIfam" id="NF033788">
    <property type="entry name" value="HTH_metalloreg"/>
    <property type="match status" value="1"/>
</dbReference>
<evidence type="ECO:0000256" key="2">
    <source>
        <dbReference type="ARBA" id="ARBA00023125"/>
    </source>
</evidence>
<dbReference type="CDD" id="cd00090">
    <property type="entry name" value="HTH_ARSR"/>
    <property type="match status" value="1"/>
</dbReference>
<reference evidence="5" key="1">
    <citation type="journal article" date="2005" name="Environ. Microbiol.">
        <title>Genetic and functional properties of uncultivated thermophilic crenarchaeotes from a subsurface gold mine as revealed by analysis of genome fragments.</title>
        <authorList>
            <person name="Nunoura T."/>
            <person name="Hirayama H."/>
            <person name="Takami H."/>
            <person name="Oida H."/>
            <person name="Nishi S."/>
            <person name="Shimamura S."/>
            <person name="Suzuki Y."/>
            <person name="Inagaki F."/>
            <person name="Takai K."/>
            <person name="Nealson K.H."/>
            <person name="Horikoshi K."/>
        </authorList>
    </citation>
    <scope>NUCLEOTIDE SEQUENCE</scope>
</reference>
<protein>
    <submittedName>
        <fullName evidence="5">Regulatory protein ArsR</fullName>
    </submittedName>
</protein>
<feature type="domain" description="HTH arsR-type" evidence="4">
    <location>
        <begin position="34"/>
        <end position="128"/>
    </location>
</feature>
<keyword evidence="2" id="KW-0238">DNA-binding</keyword>
<dbReference type="AlphaFoldDB" id="H5SV04"/>
<dbReference type="Pfam" id="PF01022">
    <property type="entry name" value="HTH_5"/>
    <property type="match status" value="1"/>
</dbReference>
<dbReference type="PROSITE" id="PS50987">
    <property type="entry name" value="HTH_ARSR_2"/>
    <property type="match status" value="1"/>
</dbReference>
<reference evidence="5" key="2">
    <citation type="journal article" date="2012" name="PLoS ONE">
        <title>A Deeply Branching Thermophilic Bacterium with an Ancient Acetyl-CoA Pathway Dominates a Subsurface Ecosystem.</title>
        <authorList>
            <person name="Takami H."/>
            <person name="Noguchi H."/>
            <person name="Takaki Y."/>
            <person name="Uchiyama I."/>
            <person name="Toyoda A."/>
            <person name="Nishi S."/>
            <person name="Chee G.-J."/>
            <person name="Arai W."/>
            <person name="Nunoura T."/>
            <person name="Itoh T."/>
            <person name="Hattori M."/>
            <person name="Takai K."/>
        </authorList>
    </citation>
    <scope>NUCLEOTIDE SEQUENCE</scope>
</reference>
<dbReference type="PANTHER" id="PTHR43132:SF6">
    <property type="entry name" value="HTH-TYPE TRANSCRIPTIONAL REPRESSOR CZRA"/>
    <property type="match status" value="1"/>
</dbReference>
<name>H5SV04_ACEAU</name>
<dbReference type="InterPro" id="IPR011991">
    <property type="entry name" value="ArsR-like_HTH"/>
</dbReference>
<dbReference type="Gene3D" id="1.10.10.10">
    <property type="entry name" value="Winged helix-like DNA-binding domain superfamily/Winged helix DNA-binding domain"/>
    <property type="match status" value="1"/>
</dbReference>
<proteinExistence type="predicted"/>
<evidence type="ECO:0000313" key="5">
    <source>
        <dbReference type="EMBL" id="BAL59433.1"/>
    </source>
</evidence>
<evidence type="ECO:0000256" key="1">
    <source>
        <dbReference type="ARBA" id="ARBA00023015"/>
    </source>
</evidence>
<dbReference type="PANTHER" id="PTHR43132">
    <property type="entry name" value="ARSENICAL RESISTANCE OPERON REPRESSOR ARSR-RELATED"/>
    <property type="match status" value="1"/>
</dbReference>
<gene>
    <name evidence="5" type="ORF">HGMM_OP4C069</name>
</gene>
<dbReference type="PRINTS" id="PR00778">
    <property type="entry name" value="HTHARSR"/>
</dbReference>
<dbReference type="SMART" id="SM00418">
    <property type="entry name" value="HTH_ARSR"/>
    <property type="match status" value="1"/>
</dbReference>
<dbReference type="InterPro" id="IPR001845">
    <property type="entry name" value="HTH_ArsR_DNA-bd_dom"/>
</dbReference>
<dbReference type="InterPro" id="IPR051011">
    <property type="entry name" value="Metal_resp_trans_reg"/>
</dbReference>
<dbReference type="InterPro" id="IPR036388">
    <property type="entry name" value="WH-like_DNA-bd_sf"/>
</dbReference>
<dbReference type="SUPFAM" id="SSF46785">
    <property type="entry name" value="Winged helix' DNA-binding domain"/>
    <property type="match status" value="1"/>
</dbReference>
<organism evidence="5">
    <name type="scientific">Acetithermum autotrophicum</name>
    <dbReference type="NCBI Taxonomy" id="1446466"/>
    <lineage>
        <taxon>Bacteria</taxon>
        <taxon>Candidatus Bipolaricaulota</taxon>
        <taxon>Candidatus Acetithermum</taxon>
    </lineage>
</organism>
<accession>H5SV04</accession>
<keyword evidence="3" id="KW-0804">Transcription</keyword>
<evidence type="ECO:0000256" key="3">
    <source>
        <dbReference type="ARBA" id="ARBA00023163"/>
    </source>
</evidence>
<dbReference type="EMBL" id="AP011803">
    <property type="protein sequence ID" value="BAL59433.1"/>
    <property type="molecule type" value="Genomic_DNA"/>
</dbReference>
<dbReference type="GO" id="GO:0003700">
    <property type="term" value="F:DNA-binding transcription factor activity"/>
    <property type="evidence" value="ECO:0007669"/>
    <property type="project" value="InterPro"/>
</dbReference>
<sequence>MPKLMTLSPAASRDVCDVHYVNEKSVKAVQKTMIGDDVADALAETFKVLSDSTRVKILFALSKAELCVCDLSALLGMNESAVSHHLRLLKALKLVKYRREGRMAYYSLDDEHIERLFRQGLEHVQESYG</sequence>
<dbReference type="GO" id="GO:0003677">
    <property type="term" value="F:DNA binding"/>
    <property type="evidence" value="ECO:0007669"/>
    <property type="project" value="UniProtKB-KW"/>
</dbReference>
<evidence type="ECO:0000259" key="4">
    <source>
        <dbReference type="PROSITE" id="PS50987"/>
    </source>
</evidence>
<dbReference type="InterPro" id="IPR036390">
    <property type="entry name" value="WH_DNA-bd_sf"/>
</dbReference>